<organism evidence="7 8">
    <name type="scientific">Aedes albopictus</name>
    <name type="common">Asian tiger mosquito</name>
    <name type="synonym">Stegomyia albopicta</name>
    <dbReference type="NCBI Taxonomy" id="7160"/>
    <lineage>
        <taxon>Eukaryota</taxon>
        <taxon>Metazoa</taxon>
        <taxon>Ecdysozoa</taxon>
        <taxon>Arthropoda</taxon>
        <taxon>Hexapoda</taxon>
        <taxon>Insecta</taxon>
        <taxon>Pterygota</taxon>
        <taxon>Neoptera</taxon>
        <taxon>Endopterygota</taxon>
        <taxon>Diptera</taxon>
        <taxon>Nematocera</taxon>
        <taxon>Culicoidea</taxon>
        <taxon>Culicidae</taxon>
        <taxon>Culicinae</taxon>
        <taxon>Aedini</taxon>
        <taxon>Aedes</taxon>
        <taxon>Stegomyia</taxon>
    </lineage>
</organism>
<dbReference type="InterPro" id="IPR005312">
    <property type="entry name" value="DUF1759"/>
</dbReference>
<name>A0ABM1YCG9_AEDAL</name>
<dbReference type="RefSeq" id="XP_062707101.1">
    <property type="nucleotide sequence ID" value="XM_062851117.1"/>
</dbReference>
<dbReference type="Pfam" id="PF00628">
    <property type="entry name" value="PHD"/>
    <property type="match status" value="1"/>
</dbReference>
<evidence type="ECO:0000313" key="7">
    <source>
        <dbReference type="EnsemblMetazoa" id="AALFPA23_007883.P10548"/>
    </source>
</evidence>
<keyword evidence="2 4" id="KW-0863">Zinc-finger</keyword>
<dbReference type="SUPFAM" id="SSF57903">
    <property type="entry name" value="FYVE/PHD zinc finger"/>
    <property type="match status" value="1"/>
</dbReference>
<dbReference type="GeneID" id="115264963"/>
<feature type="region of interest" description="Disordered" evidence="5">
    <location>
        <begin position="173"/>
        <end position="299"/>
    </location>
</feature>
<dbReference type="RefSeq" id="XP_062707102.1">
    <property type="nucleotide sequence ID" value="XM_062851118.1"/>
</dbReference>
<dbReference type="PANTHER" id="PTHR47331:SF5">
    <property type="entry name" value="RIBONUCLEASE H"/>
    <property type="match status" value="1"/>
</dbReference>
<dbReference type="EnsemblMetazoa" id="AALFPA23_007883.R10547">
    <property type="protein sequence ID" value="AALFPA23_007883.P10547"/>
    <property type="gene ID" value="AALFPA23_007883"/>
</dbReference>
<reference evidence="7" key="2">
    <citation type="submission" date="2025-05" db="UniProtKB">
        <authorList>
            <consortium name="EnsemblMetazoa"/>
        </authorList>
    </citation>
    <scope>IDENTIFICATION</scope>
    <source>
        <strain evidence="7">Foshan</strain>
    </source>
</reference>
<dbReference type="Gene3D" id="3.30.40.10">
    <property type="entry name" value="Zinc/RING finger domain, C3HC4 (zinc finger)"/>
    <property type="match status" value="1"/>
</dbReference>
<feature type="compositionally biased region" description="Basic and acidic residues" evidence="5">
    <location>
        <begin position="180"/>
        <end position="192"/>
    </location>
</feature>
<accession>A0ABM1YCG9</accession>
<dbReference type="Proteomes" id="UP000069940">
    <property type="component" value="Unassembled WGS sequence"/>
</dbReference>
<sequence length="928" mass="105231">MANPNATNLDFTETPCAACDDVSTENEKMIGCDGCQLWFHLRCVGVSVEEAEKKKKWYCADDKCQQAKKKRKNPVKKNGDESDRSSVKSDATLTLEQKLKAMEESQVRMEQELDAEIVLKRKEKEIQRSIERKRRALEEQMREEEEEEEKRWQEEILQERKLQLDRMRARQQSFEASMKNLDEEMSKLKTAEKNSTQQRDAGEGVSGVNRTPLRNPEIGKLTEHNVKKLKKVESEEESENESNSEDSSEETDSDVSSEPDIPTSVKGRKTAASKDKAKLDNLSQHGLGQARCGPTKAQLSARSGISKKLPVFSGQPEEWPLFYGTYTASNEACGYTDVENLVRLQECLKGPALEMVRGQLLLPKSVPKVIVKLRQLYGRPEQLLQSHLEKVRRLEPPKAGKLASFIPFGTAVEQLCEHLEAAELQQHLVNPLLIQDLVDKLPDNDKREWVRFKRGKRKVTLRTFTNFLSEIVSEACEANVSFDCKPVNRSTGEGRSGASTGRSKGALFYHSEGENTSTNPPSSGADRRSLKPCRVCQRTDHRLRYCQDFRNLTYADRMKVVEHWKLCHVCLNEHGTAQCKFKLRCNVGECRQLHNSLLHPANETVGTSAHIRTNSVMMFRMIPVRLHCGEKSITVLAFLDEGASVSLVERKLADRLGVVGVHEKLTIQWTADIERVERDSMRTNVWVSAIGGDEKMLLTTVHTVSKLMLPKQSLNFEELGFHHSHLRGLPVSSYNGRPEMLIGLNNLQCFAPLEAKIGTVMEPIAVRCRLGWTVYGPRHTSAPAMAAGYVNVHNGFTNEDLHDILKNHYAVEESVVAVQLETAEDKRAREILERTTKRIGDSFETGLLWKVDNPSFPDSYPMALRRLKQLEKKLERNPDLQRNVSKQIVEYQEKGYAHLATPEELAAAEPDKVWYLPLNVVINPKKTR</sequence>
<evidence type="ECO:0000256" key="4">
    <source>
        <dbReference type="PROSITE-ProRule" id="PRU00146"/>
    </source>
</evidence>
<evidence type="ECO:0000259" key="6">
    <source>
        <dbReference type="PROSITE" id="PS50016"/>
    </source>
</evidence>
<keyword evidence="8" id="KW-1185">Reference proteome</keyword>
<proteinExistence type="predicted"/>
<dbReference type="PROSITE" id="PS50016">
    <property type="entry name" value="ZF_PHD_2"/>
    <property type="match status" value="1"/>
</dbReference>
<feature type="region of interest" description="Disordered" evidence="5">
    <location>
        <begin position="65"/>
        <end position="92"/>
    </location>
</feature>
<dbReference type="Pfam" id="PF03564">
    <property type="entry name" value="DUF1759"/>
    <property type="match status" value="1"/>
</dbReference>
<dbReference type="InterPro" id="IPR013083">
    <property type="entry name" value="Znf_RING/FYVE/PHD"/>
</dbReference>
<feature type="compositionally biased region" description="Acidic residues" evidence="5">
    <location>
        <begin position="234"/>
        <end position="257"/>
    </location>
</feature>
<dbReference type="RefSeq" id="XP_062707103.1">
    <property type="nucleotide sequence ID" value="XM_062851119.1"/>
</dbReference>
<feature type="compositionally biased region" description="Basic and acidic residues" evidence="5">
    <location>
        <begin position="77"/>
        <end position="87"/>
    </location>
</feature>
<feature type="region of interest" description="Disordered" evidence="5">
    <location>
        <begin position="509"/>
        <end position="528"/>
    </location>
</feature>
<dbReference type="PANTHER" id="PTHR47331">
    <property type="entry name" value="PHD-TYPE DOMAIN-CONTAINING PROTEIN"/>
    <property type="match status" value="1"/>
</dbReference>
<keyword evidence="3" id="KW-0862">Zinc</keyword>
<evidence type="ECO:0000313" key="8">
    <source>
        <dbReference type="Proteomes" id="UP000069940"/>
    </source>
</evidence>
<dbReference type="EnsemblMetazoa" id="AALFPA23_007883.R10549">
    <property type="protein sequence ID" value="AALFPA23_007883.P10549"/>
    <property type="gene ID" value="AALFPA23_007883"/>
</dbReference>
<evidence type="ECO:0000256" key="3">
    <source>
        <dbReference type="ARBA" id="ARBA00022833"/>
    </source>
</evidence>
<dbReference type="InterPro" id="IPR001965">
    <property type="entry name" value="Znf_PHD"/>
</dbReference>
<reference evidence="8" key="1">
    <citation type="journal article" date="2015" name="Proc. Natl. Acad. Sci. U.S.A.">
        <title>Genome sequence of the Asian Tiger mosquito, Aedes albopictus, reveals insights into its biology, genetics, and evolution.</title>
        <authorList>
            <person name="Chen X.G."/>
            <person name="Jiang X."/>
            <person name="Gu J."/>
            <person name="Xu M."/>
            <person name="Wu Y."/>
            <person name="Deng Y."/>
            <person name="Zhang C."/>
            <person name="Bonizzoni M."/>
            <person name="Dermauw W."/>
            <person name="Vontas J."/>
            <person name="Armbruster P."/>
            <person name="Huang X."/>
            <person name="Yang Y."/>
            <person name="Zhang H."/>
            <person name="He W."/>
            <person name="Peng H."/>
            <person name="Liu Y."/>
            <person name="Wu K."/>
            <person name="Chen J."/>
            <person name="Lirakis M."/>
            <person name="Topalis P."/>
            <person name="Van Leeuwen T."/>
            <person name="Hall A.B."/>
            <person name="Jiang X."/>
            <person name="Thorpe C."/>
            <person name="Mueller R.L."/>
            <person name="Sun C."/>
            <person name="Waterhouse R.M."/>
            <person name="Yan G."/>
            <person name="Tu Z.J."/>
            <person name="Fang X."/>
            <person name="James A.A."/>
        </authorList>
    </citation>
    <scope>NUCLEOTIDE SEQUENCE [LARGE SCALE GENOMIC DNA]</scope>
    <source>
        <strain evidence="8">Foshan</strain>
    </source>
</reference>
<dbReference type="EnsemblMetazoa" id="AALFPA23_007883.R10548">
    <property type="protein sequence ID" value="AALFPA23_007883.P10548"/>
    <property type="gene ID" value="AALFPA23_007883"/>
</dbReference>
<feature type="domain" description="PHD-type" evidence="6">
    <location>
        <begin position="13"/>
        <end position="65"/>
    </location>
</feature>
<protein>
    <recommendedName>
        <fullName evidence="6">PHD-type domain-containing protein</fullName>
    </recommendedName>
</protein>
<evidence type="ECO:0000256" key="2">
    <source>
        <dbReference type="ARBA" id="ARBA00022771"/>
    </source>
</evidence>
<dbReference type="InterPro" id="IPR019787">
    <property type="entry name" value="Znf_PHD-finger"/>
</dbReference>
<dbReference type="SMART" id="SM00249">
    <property type="entry name" value="PHD"/>
    <property type="match status" value="1"/>
</dbReference>
<feature type="compositionally biased region" description="Basic residues" evidence="5">
    <location>
        <begin position="66"/>
        <end position="75"/>
    </location>
</feature>
<evidence type="ECO:0000256" key="5">
    <source>
        <dbReference type="SAM" id="MobiDB-lite"/>
    </source>
</evidence>
<dbReference type="CDD" id="cd15489">
    <property type="entry name" value="PHD_SF"/>
    <property type="match status" value="1"/>
</dbReference>
<keyword evidence="1" id="KW-0479">Metal-binding</keyword>
<evidence type="ECO:0000256" key="1">
    <source>
        <dbReference type="ARBA" id="ARBA00022723"/>
    </source>
</evidence>
<dbReference type="InterPro" id="IPR011011">
    <property type="entry name" value="Znf_FYVE_PHD"/>
</dbReference>